<sequence>MRLEDPMRRKSKLITVAIGVVAITGGGLLVASEGGAVLRVATGSVSRSLCSAAFVSNVDPGRVFREEQVPEGGMSYVAWALRYDINRTKREVRATIAGAFASRAAYRNGLGCLLVADSSAIPEARGLAETSSRPTTETLPVAYSHDARIARAIERAFEDPAPNKQRNTKAVVAFHDGRLIAEKYAPGYGPDTPIWGHSLSKSLTSALVGVLVREGRLSVGQPAPIAAWQQPGDLRAAITPDQLLRMTSGLPFDERGGPVNHMTRMFFLEPDTAAYSESVPLDATPGTAWGYSNLGYQLLSRMVRDAAGGSGVEAEAYIREQLFAPLKMHTAVIETDVAGTPIGASHVYASARDWAKLGQLYLDDGVANGHRILPDGWVEYTTKQSLDTGYGAGFWLNVKNDGVVPYWDAPWGMPQLPKDMFYARGYLGQFIVIVPSRRLVVVRMGMTHLGVGTGVGDLVAEILRSLPPTVPDQPASNQS</sequence>
<dbReference type="PANTHER" id="PTHR43283">
    <property type="entry name" value="BETA-LACTAMASE-RELATED"/>
    <property type="match status" value="1"/>
</dbReference>
<evidence type="ECO:0000313" key="3">
    <source>
        <dbReference type="Proteomes" id="UP001566331"/>
    </source>
</evidence>
<comment type="caution">
    <text evidence="2">The sequence shown here is derived from an EMBL/GenBank/DDBJ whole genome shotgun (WGS) entry which is preliminary data.</text>
</comment>
<protein>
    <submittedName>
        <fullName evidence="2">Serine hydrolase domain-containing protein</fullName>
        <ecNumber evidence="2">3.-.-.-</ecNumber>
    </submittedName>
</protein>
<evidence type="ECO:0000313" key="2">
    <source>
        <dbReference type="EMBL" id="MEZ0474441.1"/>
    </source>
</evidence>
<dbReference type="Pfam" id="PF00144">
    <property type="entry name" value="Beta-lactamase"/>
    <property type="match status" value="1"/>
</dbReference>
<dbReference type="Proteomes" id="UP001566331">
    <property type="component" value="Unassembled WGS sequence"/>
</dbReference>
<dbReference type="InterPro" id="IPR001466">
    <property type="entry name" value="Beta-lactam-related"/>
</dbReference>
<dbReference type="RefSeq" id="WP_370563607.1">
    <property type="nucleotide sequence ID" value="NZ_JBFWIB010000004.1"/>
</dbReference>
<gene>
    <name evidence="2" type="ORF">AB6713_07395</name>
</gene>
<dbReference type="EMBL" id="JBFWIC010000007">
    <property type="protein sequence ID" value="MEZ0474441.1"/>
    <property type="molecule type" value="Genomic_DNA"/>
</dbReference>
<proteinExistence type="predicted"/>
<dbReference type="Gene3D" id="3.40.710.10">
    <property type="entry name" value="DD-peptidase/beta-lactamase superfamily"/>
    <property type="match status" value="1"/>
</dbReference>
<dbReference type="EC" id="3.-.-.-" evidence="2"/>
<name>A0ABV4HRJ0_9GAMM</name>
<dbReference type="InterPro" id="IPR012338">
    <property type="entry name" value="Beta-lactam/transpept-like"/>
</dbReference>
<dbReference type="GO" id="GO:0016787">
    <property type="term" value="F:hydrolase activity"/>
    <property type="evidence" value="ECO:0007669"/>
    <property type="project" value="UniProtKB-KW"/>
</dbReference>
<keyword evidence="2" id="KW-0378">Hydrolase</keyword>
<feature type="domain" description="Beta-lactamase-related" evidence="1">
    <location>
        <begin position="163"/>
        <end position="444"/>
    </location>
</feature>
<dbReference type="PANTHER" id="PTHR43283:SF7">
    <property type="entry name" value="BETA-LACTAMASE-RELATED DOMAIN-CONTAINING PROTEIN"/>
    <property type="match status" value="1"/>
</dbReference>
<keyword evidence="3" id="KW-1185">Reference proteome</keyword>
<organism evidence="2 3">
    <name type="scientific">Luteimonas salinilitoris</name>
    <dbReference type="NCBI Taxonomy" id="3237697"/>
    <lineage>
        <taxon>Bacteria</taxon>
        <taxon>Pseudomonadati</taxon>
        <taxon>Pseudomonadota</taxon>
        <taxon>Gammaproteobacteria</taxon>
        <taxon>Lysobacterales</taxon>
        <taxon>Lysobacteraceae</taxon>
        <taxon>Luteimonas</taxon>
    </lineage>
</organism>
<reference evidence="2 3" key="1">
    <citation type="submission" date="2024-07" db="EMBL/GenBank/DDBJ databases">
        <title>Luteimonas salilacus sp. nov., isolated from the shore soil of Salt Lake in Tibet of China.</title>
        <authorList>
            <person name="Zhang X."/>
            <person name="Li A."/>
        </authorList>
    </citation>
    <scope>NUCLEOTIDE SEQUENCE [LARGE SCALE GENOMIC DNA]</scope>
    <source>
        <strain evidence="2 3">B3-2-R+30</strain>
    </source>
</reference>
<accession>A0ABV4HRJ0</accession>
<dbReference type="InterPro" id="IPR050789">
    <property type="entry name" value="Diverse_Enzym_Activities"/>
</dbReference>
<dbReference type="SUPFAM" id="SSF56601">
    <property type="entry name" value="beta-lactamase/transpeptidase-like"/>
    <property type="match status" value="1"/>
</dbReference>
<evidence type="ECO:0000259" key="1">
    <source>
        <dbReference type="Pfam" id="PF00144"/>
    </source>
</evidence>